<evidence type="ECO:0000313" key="10">
    <source>
        <dbReference type="Proteomes" id="UP000541470"/>
    </source>
</evidence>
<evidence type="ECO:0000313" key="9">
    <source>
        <dbReference type="EMBL" id="NML75370.1"/>
    </source>
</evidence>
<comment type="subcellular location">
    <subcellularLocation>
        <location evidence="1">Endomembrane system</location>
        <topology evidence="1">Multi-pass membrane protein</topology>
    </subcellularLocation>
    <subcellularLocation>
        <location evidence="2">Endoplasmic reticulum membrane</location>
    </subcellularLocation>
</comment>
<proteinExistence type="predicted"/>
<dbReference type="Proteomes" id="UP000541470">
    <property type="component" value="Unassembled WGS sequence"/>
</dbReference>
<accession>A0A7Y0AXL8</accession>
<evidence type="ECO:0000256" key="2">
    <source>
        <dbReference type="ARBA" id="ARBA00004586"/>
    </source>
</evidence>
<keyword evidence="3 8" id="KW-0812">Transmembrane</keyword>
<dbReference type="PANTHER" id="PTHR13416:SF2">
    <property type="entry name" value="TRANSMEMBRANE PROTEIN 43"/>
    <property type="match status" value="1"/>
</dbReference>
<evidence type="ECO:0000256" key="8">
    <source>
        <dbReference type="SAM" id="Phobius"/>
    </source>
</evidence>
<evidence type="ECO:0000256" key="7">
    <source>
        <dbReference type="SAM" id="MobiDB-lite"/>
    </source>
</evidence>
<dbReference type="Pfam" id="PF07787">
    <property type="entry name" value="TMEM43"/>
    <property type="match status" value="1"/>
</dbReference>
<evidence type="ECO:0000256" key="5">
    <source>
        <dbReference type="ARBA" id="ARBA00022989"/>
    </source>
</evidence>
<evidence type="ECO:0000256" key="3">
    <source>
        <dbReference type="ARBA" id="ARBA00022692"/>
    </source>
</evidence>
<keyword evidence="4" id="KW-0256">Endoplasmic reticulum</keyword>
<name>A0A7Y0AXL8_9HYPH</name>
<feature type="region of interest" description="Disordered" evidence="7">
    <location>
        <begin position="140"/>
        <end position="161"/>
    </location>
</feature>
<feature type="transmembrane region" description="Helical" evidence="8">
    <location>
        <begin position="18"/>
        <end position="38"/>
    </location>
</feature>
<sequence>MSFTETTRTSWFARMKNALVGAVIGIVLVVVAIWALVWNEGRSIKSYRALVEGAGLVQSVSADTIDPANEGKLIHISGKVETSDVPTDSEFGIAADGAVALRRDVEMYQWVEKSESKRETKLGGSEETVTTYTYAKEWRSDRQDSGDFRQPEGHENPEMQVESQSFTIDTATVGAFTVSGEDVAGLGDQRDLPVSEADRGRVQEYLSGTVLLDRGGFYVGSAKSAPQVGDLRIRYTRSDLSEASFVAEQRAEGLQPFTTSNGREIFLNASGKASAAEMFDTAQAENTLITWLVRFGGLVGLMIGFSLIFSILGVIADFVPLAGSLVRFGTGLAAFVLTAVIGPLVIAIGWFAYRPLLSLGLLAAGGLVAVAVVWLRRRSVPASSPAA</sequence>
<keyword evidence="10" id="KW-1185">Reference proteome</keyword>
<comment type="caution">
    <text evidence="9">The sequence shown here is derived from an EMBL/GenBank/DDBJ whole genome shotgun (WGS) entry which is preliminary data.</text>
</comment>
<dbReference type="PANTHER" id="PTHR13416">
    <property type="match status" value="1"/>
</dbReference>
<dbReference type="GO" id="GO:0071763">
    <property type="term" value="P:nuclear membrane organization"/>
    <property type="evidence" value="ECO:0007669"/>
    <property type="project" value="TreeGrafter"/>
</dbReference>
<gene>
    <name evidence="9" type="ORF">HHL25_14660</name>
</gene>
<reference evidence="9 10" key="1">
    <citation type="submission" date="2020-04" db="EMBL/GenBank/DDBJ databases">
        <title>Rhizobium sp. S-51 isolated from soil.</title>
        <authorList>
            <person name="Dahal R.H."/>
        </authorList>
    </citation>
    <scope>NUCLEOTIDE SEQUENCE [LARGE SCALE GENOMIC DNA]</scope>
    <source>
        <strain evidence="9 10">S-51</strain>
    </source>
</reference>
<feature type="transmembrane region" description="Helical" evidence="8">
    <location>
        <begin position="291"/>
        <end position="316"/>
    </location>
</feature>
<evidence type="ECO:0000256" key="4">
    <source>
        <dbReference type="ARBA" id="ARBA00022824"/>
    </source>
</evidence>
<dbReference type="AlphaFoldDB" id="A0A7Y0AXL8"/>
<feature type="compositionally biased region" description="Basic and acidic residues" evidence="7">
    <location>
        <begin position="140"/>
        <end position="157"/>
    </location>
</feature>
<dbReference type="InterPro" id="IPR012430">
    <property type="entry name" value="TMEM43_fam"/>
</dbReference>
<dbReference type="RefSeq" id="WP_169592412.1">
    <property type="nucleotide sequence ID" value="NZ_JABBGK010000002.1"/>
</dbReference>
<keyword evidence="6 8" id="KW-0472">Membrane</keyword>
<organism evidence="9 10">
    <name type="scientific">Rhizobium terricola</name>
    <dbReference type="NCBI Taxonomy" id="2728849"/>
    <lineage>
        <taxon>Bacteria</taxon>
        <taxon>Pseudomonadati</taxon>
        <taxon>Pseudomonadota</taxon>
        <taxon>Alphaproteobacteria</taxon>
        <taxon>Hyphomicrobiales</taxon>
        <taxon>Rhizobiaceae</taxon>
        <taxon>Rhizobium/Agrobacterium group</taxon>
        <taxon>Rhizobium</taxon>
    </lineage>
</organism>
<dbReference type="EMBL" id="JABBGK010000002">
    <property type="protein sequence ID" value="NML75370.1"/>
    <property type="molecule type" value="Genomic_DNA"/>
</dbReference>
<protein>
    <submittedName>
        <fullName evidence="9">Uncharacterized protein</fullName>
    </submittedName>
</protein>
<dbReference type="GO" id="GO:0006629">
    <property type="term" value="P:lipid metabolic process"/>
    <property type="evidence" value="ECO:0007669"/>
    <property type="project" value="TreeGrafter"/>
</dbReference>
<keyword evidence="5 8" id="KW-1133">Transmembrane helix</keyword>
<evidence type="ECO:0000256" key="6">
    <source>
        <dbReference type="ARBA" id="ARBA00023136"/>
    </source>
</evidence>
<feature type="transmembrane region" description="Helical" evidence="8">
    <location>
        <begin position="356"/>
        <end position="375"/>
    </location>
</feature>
<dbReference type="GO" id="GO:0012505">
    <property type="term" value="C:endomembrane system"/>
    <property type="evidence" value="ECO:0007669"/>
    <property type="project" value="UniProtKB-SubCell"/>
</dbReference>
<feature type="transmembrane region" description="Helical" evidence="8">
    <location>
        <begin position="328"/>
        <end position="350"/>
    </location>
</feature>
<evidence type="ECO:0000256" key="1">
    <source>
        <dbReference type="ARBA" id="ARBA00004127"/>
    </source>
</evidence>